<feature type="domain" description="PAC" evidence="12">
    <location>
        <begin position="441"/>
        <end position="491"/>
    </location>
</feature>
<keyword evidence="4" id="KW-0808">Transferase</keyword>
<dbReference type="SUPFAM" id="SSF47384">
    <property type="entry name" value="Homodimeric domain of signal transducing histidine kinase"/>
    <property type="match status" value="1"/>
</dbReference>
<feature type="domain" description="PAS" evidence="11">
    <location>
        <begin position="365"/>
        <end position="412"/>
    </location>
</feature>
<dbReference type="CDD" id="cd00130">
    <property type="entry name" value="PAS"/>
    <property type="match status" value="1"/>
</dbReference>
<evidence type="ECO:0000256" key="4">
    <source>
        <dbReference type="ARBA" id="ARBA00022679"/>
    </source>
</evidence>
<dbReference type="PROSITE" id="PS50113">
    <property type="entry name" value="PAC"/>
    <property type="match status" value="2"/>
</dbReference>
<feature type="transmembrane region" description="Helical" evidence="9">
    <location>
        <begin position="37"/>
        <end position="58"/>
    </location>
</feature>
<proteinExistence type="predicted"/>
<comment type="caution">
    <text evidence="13">The sequence shown here is derived from an EMBL/GenBank/DDBJ whole genome shotgun (WGS) entry which is preliminary data.</text>
</comment>
<keyword evidence="3" id="KW-0597">Phosphoprotein</keyword>
<dbReference type="PANTHER" id="PTHR43065:SF10">
    <property type="entry name" value="PEROXIDE STRESS-ACTIVATED HISTIDINE KINASE MAK3"/>
    <property type="match status" value="1"/>
</dbReference>
<accession>A0ABW2L1M4</accession>
<evidence type="ECO:0000256" key="1">
    <source>
        <dbReference type="ARBA" id="ARBA00000085"/>
    </source>
</evidence>
<dbReference type="PROSITE" id="PS50109">
    <property type="entry name" value="HIS_KIN"/>
    <property type="match status" value="1"/>
</dbReference>
<dbReference type="InterPro" id="IPR003594">
    <property type="entry name" value="HATPase_dom"/>
</dbReference>
<dbReference type="SUPFAM" id="SSF55874">
    <property type="entry name" value="ATPase domain of HSP90 chaperone/DNA topoisomerase II/histidine kinase"/>
    <property type="match status" value="1"/>
</dbReference>
<keyword evidence="9" id="KW-0472">Membrane</keyword>
<dbReference type="Gene3D" id="3.30.565.10">
    <property type="entry name" value="Histidine kinase-like ATPase, C-terminal domain"/>
    <property type="match status" value="1"/>
</dbReference>
<dbReference type="SMART" id="SM00387">
    <property type="entry name" value="HATPase_c"/>
    <property type="match status" value="1"/>
</dbReference>
<organism evidence="13 14">
    <name type="scientific">Haloferula chungangensis</name>
    <dbReference type="NCBI Taxonomy" id="1048331"/>
    <lineage>
        <taxon>Bacteria</taxon>
        <taxon>Pseudomonadati</taxon>
        <taxon>Verrucomicrobiota</taxon>
        <taxon>Verrucomicrobiia</taxon>
        <taxon>Verrucomicrobiales</taxon>
        <taxon>Verrucomicrobiaceae</taxon>
        <taxon>Haloferula</taxon>
    </lineage>
</organism>
<dbReference type="InterPro" id="IPR013655">
    <property type="entry name" value="PAS_fold_3"/>
</dbReference>
<feature type="transmembrane region" description="Helical" evidence="9">
    <location>
        <begin position="70"/>
        <end position="87"/>
    </location>
</feature>
<dbReference type="PRINTS" id="PR00344">
    <property type="entry name" value="BCTRLSENSOR"/>
</dbReference>
<evidence type="ECO:0000256" key="3">
    <source>
        <dbReference type="ARBA" id="ARBA00022553"/>
    </source>
</evidence>
<evidence type="ECO:0000313" key="13">
    <source>
        <dbReference type="EMBL" id="MFC7336247.1"/>
    </source>
</evidence>
<keyword evidence="14" id="KW-1185">Reference proteome</keyword>
<feature type="domain" description="Histidine kinase" evidence="10">
    <location>
        <begin position="511"/>
        <end position="725"/>
    </location>
</feature>
<dbReference type="PROSITE" id="PS50112">
    <property type="entry name" value="PAS"/>
    <property type="match status" value="1"/>
</dbReference>
<keyword evidence="8" id="KW-0902">Two-component regulatory system</keyword>
<dbReference type="InterPro" id="IPR003661">
    <property type="entry name" value="HisK_dim/P_dom"/>
</dbReference>
<dbReference type="RefSeq" id="WP_379709170.1">
    <property type="nucleotide sequence ID" value="NZ_JBHTBS010000001.1"/>
</dbReference>
<feature type="transmembrane region" description="Helical" evidence="9">
    <location>
        <begin position="6"/>
        <end position="25"/>
    </location>
</feature>
<dbReference type="EMBL" id="JBHTBS010000001">
    <property type="protein sequence ID" value="MFC7336247.1"/>
    <property type="molecule type" value="Genomic_DNA"/>
</dbReference>
<dbReference type="InterPro" id="IPR035965">
    <property type="entry name" value="PAS-like_dom_sf"/>
</dbReference>
<dbReference type="Pfam" id="PF13426">
    <property type="entry name" value="PAS_9"/>
    <property type="match status" value="1"/>
</dbReference>
<feature type="domain" description="PAC" evidence="12">
    <location>
        <begin position="319"/>
        <end position="371"/>
    </location>
</feature>
<keyword evidence="5" id="KW-0547">Nucleotide-binding</keyword>
<evidence type="ECO:0000256" key="5">
    <source>
        <dbReference type="ARBA" id="ARBA00022741"/>
    </source>
</evidence>
<evidence type="ECO:0000313" key="14">
    <source>
        <dbReference type="Proteomes" id="UP001596472"/>
    </source>
</evidence>
<keyword evidence="7 13" id="KW-0067">ATP-binding</keyword>
<evidence type="ECO:0000259" key="11">
    <source>
        <dbReference type="PROSITE" id="PS50112"/>
    </source>
</evidence>
<evidence type="ECO:0000256" key="2">
    <source>
        <dbReference type="ARBA" id="ARBA00012438"/>
    </source>
</evidence>
<dbReference type="InterPro" id="IPR036097">
    <property type="entry name" value="HisK_dim/P_sf"/>
</dbReference>
<dbReference type="Proteomes" id="UP001596472">
    <property type="component" value="Unassembled WGS sequence"/>
</dbReference>
<dbReference type="InterPro" id="IPR000014">
    <property type="entry name" value="PAS"/>
</dbReference>
<dbReference type="InterPro" id="IPR000700">
    <property type="entry name" value="PAS-assoc_C"/>
</dbReference>
<sequence>MNPISIIWPMIAGACLCLAVVHLMVRLHNRQARANSGLALVMLSNAGIAAGELGMMLASTPDEFALATRWIHVPIFLAFLGIVSFVTDSFGTARKWLGWAVIGSRGFALLLNFLVDPNLNHELVTGLNPVPFLGGTAMTAEAIFSERTRFGEISTLLLLIFVLDASLRLWRKGDSDSRQRARLIGGSVAIFVSAGLLQGVLIHRGVVSMPYLISTPFLIVVSAMAWDMSRDLLRAGNLAEKLREHADSMKLAAEAARITFWHWDIVQDRMWLPTAEMGSKGRAESSIMDLETFISALHPDDRDAVHRAVDAALLGDGDFQADFRVEDESHGVRWIEACGRIEFSNSGKPIQMRGVSIDVSERRQMQERFRLVVEASPNGVVLADAGGKILLASKRSAEMFGYAPGDLLSRSLDDLFPSRRGDTLVMTADERGSPGTLPEGEGYELAAVRKDGSEFPVKIGTAFVDSVEGRLMLSVITDISSHREMEREARRHHDELAHINRVTSLSELSGAIAHEVNQPLTSILTNTQAAQRFLKRPSVDLVEVKLILADIVAEVRRAIDVIQRLRSLLKRGETKRLPVNFNEIVGDVIRLTQADLTSRRVTVTRNSAEALPLVKGDPVQLQQVILNLVLNAADAMSKTTLDSRHLFITTSVEAGHVRVAVRDIGCGLPDNVEKLFDPFFTTKPEGLGMGLAICRSIATAHGGRLRAEDHPQGGAQFFFEVPITS</sequence>
<evidence type="ECO:0000259" key="12">
    <source>
        <dbReference type="PROSITE" id="PS50113"/>
    </source>
</evidence>
<dbReference type="SUPFAM" id="SSF55785">
    <property type="entry name" value="PYP-like sensor domain (PAS domain)"/>
    <property type="match status" value="2"/>
</dbReference>
<dbReference type="SMART" id="SM00388">
    <property type="entry name" value="HisKA"/>
    <property type="match status" value="1"/>
</dbReference>
<name>A0ABW2L1M4_9BACT</name>
<dbReference type="CDD" id="cd00082">
    <property type="entry name" value="HisKA"/>
    <property type="match status" value="1"/>
</dbReference>
<dbReference type="EC" id="2.7.13.3" evidence="2"/>
<evidence type="ECO:0000256" key="8">
    <source>
        <dbReference type="ARBA" id="ARBA00023012"/>
    </source>
</evidence>
<dbReference type="Gene3D" id="3.30.450.20">
    <property type="entry name" value="PAS domain"/>
    <property type="match status" value="2"/>
</dbReference>
<dbReference type="InterPro" id="IPR005467">
    <property type="entry name" value="His_kinase_dom"/>
</dbReference>
<feature type="transmembrane region" description="Helical" evidence="9">
    <location>
        <begin position="153"/>
        <end position="171"/>
    </location>
</feature>
<evidence type="ECO:0000256" key="7">
    <source>
        <dbReference type="ARBA" id="ARBA00022840"/>
    </source>
</evidence>
<dbReference type="GO" id="GO:0005524">
    <property type="term" value="F:ATP binding"/>
    <property type="evidence" value="ECO:0007669"/>
    <property type="project" value="UniProtKB-KW"/>
</dbReference>
<feature type="transmembrane region" description="Helical" evidence="9">
    <location>
        <begin position="96"/>
        <end position="115"/>
    </location>
</feature>
<keyword evidence="9" id="KW-1133">Transmembrane helix</keyword>
<feature type="transmembrane region" description="Helical" evidence="9">
    <location>
        <begin position="183"/>
        <end position="202"/>
    </location>
</feature>
<dbReference type="InterPro" id="IPR004358">
    <property type="entry name" value="Sig_transdc_His_kin-like_C"/>
</dbReference>
<evidence type="ECO:0000256" key="6">
    <source>
        <dbReference type="ARBA" id="ARBA00022777"/>
    </source>
</evidence>
<comment type="catalytic activity">
    <reaction evidence="1">
        <text>ATP + protein L-histidine = ADP + protein N-phospho-L-histidine.</text>
        <dbReference type="EC" id="2.7.13.3"/>
    </reaction>
</comment>
<dbReference type="Pfam" id="PF02518">
    <property type="entry name" value="HATPase_c"/>
    <property type="match status" value="1"/>
</dbReference>
<dbReference type="InterPro" id="IPR036890">
    <property type="entry name" value="HATPase_C_sf"/>
</dbReference>
<gene>
    <name evidence="13" type="ORF">ACFQY0_03585</name>
</gene>
<dbReference type="SMART" id="SM00091">
    <property type="entry name" value="PAS"/>
    <property type="match status" value="1"/>
</dbReference>
<dbReference type="Pfam" id="PF00512">
    <property type="entry name" value="HisKA"/>
    <property type="match status" value="1"/>
</dbReference>
<keyword evidence="6" id="KW-0418">Kinase</keyword>
<keyword evidence="9" id="KW-0812">Transmembrane</keyword>
<protein>
    <recommendedName>
        <fullName evidence="2">histidine kinase</fullName>
        <ecNumber evidence="2">2.7.13.3</ecNumber>
    </recommendedName>
</protein>
<dbReference type="Pfam" id="PF08447">
    <property type="entry name" value="PAS_3"/>
    <property type="match status" value="1"/>
</dbReference>
<reference evidence="14" key="1">
    <citation type="journal article" date="2019" name="Int. J. Syst. Evol. Microbiol.">
        <title>The Global Catalogue of Microorganisms (GCM) 10K type strain sequencing project: providing services to taxonomists for standard genome sequencing and annotation.</title>
        <authorList>
            <consortium name="The Broad Institute Genomics Platform"/>
            <consortium name="The Broad Institute Genome Sequencing Center for Infectious Disease"/>
            <person name="Wu L."/>
            <person name="Ma J."/>
        </authorList>
    </citation>
    <scope>NUCLEOTIDE SEQUENCE [LARGE SCALE GENOMIC DNA]</scope>
    <source>
        <strain evidence="14">CGMCC 4.1467</strain>
    </source>
</reference>
<evidence type="ECO:0000256" key="9">
    <source>
        <dbReference type="SAM" id="Phobius"/>
    </source>
</evidence>
<dbReference type="PANTHER" id="PTHR43065">
    <property type="entry name" value="SENSOR HISTIDINE KINASE"/>
    <property type="match status" value="1"/>
</dbReference>
<dbReference type="NCBIfam" id="TIGR00229">
    <property type="entry name" value="sensory_box"/>
    <property type="match status" value="1"/>
</dbReference>
<dbReference type="Gene3D" id="1.10.287.130">
    <property type="match status" value="1"/>
</dbReference>
<evidence type="ECO:0000259" key="10">
    <source>
        <dbReference type="PROSITE" id="PS50109"/>
    </source>
</evidence>